<gene>
    <name evidence="1" type="ORF">AALO17_01050</name>
</gene>
<dbReference type="AlphaFoldDB" id="A0A140DRG2"/>
<dbReference type="EMBL" id="CP011391">
    <property type="protein sequence ID" value="AMK53239.1"/>
    <property type="molecule type" value="Genomic_DNA"/>
</dbReference>
<protein>
    <submittedName>
        <fullName evidence="1">Uncharacterized protein</fullName>
    </submittedName>
</protein>
<dbReference type="STRING" id="1702221.AALO17_01050"/>
<evidence type="ECO:0000313" key="2">
    <source>
        <dbReference type="Proteomes" id="UP000069771"/>
    </source>
</evidence>
<name>A0A140DRG2_9FIRM</name>
<reference evidence="1 2" key="1">
    <citation type="journal article" date="2016" name="Gut Pathog.">
        <title>Whole genome sequencing of "Faecalibaculum rodentium" ALO17, isolated from C57BL/6J laboratory mouse feces.</title>
        <authorList>
            <person name="Lim S."/>
            <person name="Chang D.H."/>
            <person name="Ahn S."/>
            <person name="Kim B.C."/>
        </authorList>
    </citation>
    <scope>NUCLEOTIDE SEQUENCE [LARGE SCALE GENOMIC DNA]</scope>
    <source>
        <strain evidence="1 2">Alo17</strain>
    </source>
</reference>
<keyword evidence="2" id="KW-1185">Reference proteome</keyword>
<evidence type="ECO:0000313" key="1">
    <source>
        <dbReference type="EMBL" id="AMK53239.1"/>
    </source>
</evidence>
<proteinExistence type="predicted"/>
<dbReference type="KEGG" id="fro:AALO17_01050"/>
<sequence>MAFLTFMFVCNPFQIHIVSGYRKVRGKMKKSGLFRFLCFDLPFSLTV</sequence>
<organism evidence="1 2">
    <name type="scientific">Faecalibaculum rodentium</name>
    <dbReference type="NCBI Taxonomy" id="1702221"/>
    <lineage>
        <taxon>Bacteria</taxon>
        <taxon>Bacillati</taxon>
        <taxon>Bacillota</taxon>
        <taxon>Erysipelotrichia</taxon>
        <taxon>Erysipelotrichales</taxon>
        <taxon>Erysipelotrichaceae</taxon>
        <taxon>Faecalibaculum</taxon>
    </lineage>
</organism>
<dbReference type="Proteomes" id="UP000069771">
    <property type="component" value="Chromosome"/>
</dbReference>
<accession>A0A140DRG2</accession>